<evidence type="ECO:0000256" key="4">
    <source>
        <dbReference type="ARBA" id="ARBA00022692"/>
    </source>
</evidence>
<dbReference type="InterPro" id="IPR000297">
    <property type="entry name" value="PPIase_PpiC"/>
</dbReference>
<dbReference type="AlphaFoldDB" id="E7RW03"/>
<gene>
    <name evidence="16" type="ORF">HMPREF0551_0974</name>
</gene>
<dbReference type="InterPro" id="IPR027304">
    <property type="entry name" value="Trigger_fact/SurA_dom_sf"/>
</dbReference>
<dbReference type="InterPro" id="IPR023058">
    <property type="entry name" value="PPIase_PpiC_CS"/>
</dbReference>
<keyword evidence="6 14" id="KW-0472">Membrane</keyword>
<dbReference type="SUPFAM" id="SSF109998">
    <property type="entry name" value="Triger factor/SurA peptide-binding domain-like"/>
    <property type="match status" value="1"/>
</dbReference>
<evidence type="ECO:0000313" key="16">
    <source>
        <dbReference type="EMBL" id="EFV95486.1"/>
    </source>
</evidence>
<name>E7RW03_9BURK</name>
<dbReference type="EMBL" id="AEQP01000003">
    <property type="protein sequence ID" value="EFV95486.1"/>
    <property type="molecule type" value="Genomic_DNA"/>
</dbReference>
<reference evidence="16 17" key="1">
    <citation type="submission" date="2010-12" db="EMBL/GenBank/DDBJ databases">
        <authorList>
            <person name="Muzny D."/>
            <person name="Qin X."/>
            <person name="Deng J."/>
            <person name="Jiang H."/>
            <person name="Liu Y."/>
            <person name="Qu J."/>
            <person name="Song X.-Z."/>
            <person name="Zhang L."/>
            <person name="Thornton R."/>
            <person name="Coyle M."/>
            <person name="Francisco L."/>
            <person name="Jackson L."/>
            <person name="Javaid M."/>
            <person name="Korchina V."/>
            <person name="Kovar C."/>
            <person name="Mata R."/>
            <person name="Mathew T."/>
            <person name="Ngo R."/>
            <person name="Nguyen L."/>
            <person name="Nguyen N."/>
            <person name="Okwuonu G."/>
            <person name="Ongeri F."/>
            <person name="Pham C."/>
            <person name="Simmons D."/>
            <person name="Wilczek-Boney K."/>
            <person name="Hale W."/>
            <person name="Jakkamsetti A."/>
            <person name="Pham P."/>
            <person name="Ruth R."/>
            <person name="San Lucas F."/>
            <person name="Warren J."/>
            <person name="Zhang J."/>
            <person name="Zhao Z."/>
            <person name="Zhou C."/>
            <person name="Zhu D."/>
            <person name="Lee S."/>
            <person name="Bess C."/>
            <person name="Blankenburg K."/>
            <person name="Forbes L."/>
            <person name="Fu Q."/>
            <person name="Gubbala S."/>
            <person name="Hirani K."/>
            <person name="Jayaseelan J.C."/>
            <person name="Lara F."/>
            <person name="Munidasa M."/>
            <person name="Palculict T."/>
            <person name="Patil S."/>
            <person name="Pu L.-L."/>
            <person name="Saada N."/>
            <person name="Tang L."/>
            <person name="Weissenberger G."/>
            <person name="Zhu Y."/>
            <person name="Hemphill L."/>
            <person name="Shang Y."/>
            <person name="Youmans B."/>
            <person name="Ayvaz T."/>
            <person name="Ross M."/>
            <person name="Santibanez J."/>
            <person name="Aqrawi P."/>
            <person name="Gross S."/>
            <person name="Joshi V."/>
            <person name="Fowler G."/>
            <person name="Nazareth L."/>
            <person name="Reid J."/>
            <person name="Worley K."/>
            <person name="Petrosino J."/>
            <person name="Highlander S."/>
            <person name="Gibbs R."/>
        </authorList>
    </citation>
    <scope>NUCLEOTIDE SEQUENCE [LARGE SCALE GENOMIC DNA]</scope>
    <source>
        <strain evidence="16 17">ATCC 51599</strain>
    </source>
</reference>
<feature type="region of interest" description="Disordered" evidence="13">
    <location>
        <begin position="531"/>
        <end position="556"/>
    </location>
</feature>
<keyword evidence="7" id="KW-0143">Chaperone</keyword>
<proteinExistence type="inferred from homology"/>
<dbReference type="Pfam" id="PF13616">
    <property type="entry name" value="Rotamase_3"/>
    <property type="match status" value="1"/>
</dbReference>
<evidence type="ECO:0000256" key="3">
    <source>
        <dbReference type="ARBA" id="ARBA00022519"/>
    </source>
</evidence>
<evidence type="ECO:0000256" key="6">
    <source>
        <dbReference type="ARBA" id="ARBA00023136"/>
    </source>
</evidence>
<dbReference type="eggNOG" id="COG0760">
    <property type="taxonomic scope" value="Bacteria"/>
</dbReference>
<keyword evidence="5 14" id="KW-1133">Transmembrane helix</keyword>
<evidence type="ECO:0000256" key="13">
    <source>
        <dbReference type="SAM" id="MobiDB-lite"/>
    </source>
</evidence>
<keyword evidence="4 14" id="KW-0812">Transmembrane</keyword>
<dbReference type="HOGENOM" id="CLU_023843_1_2_4"/>
<evidence type="ECO:0000256" key="1">
    <source>
        <dbReference type="ARBA" id="ARBA00004382"/>
    </source>
</evidence>
<evidence type="ECO:0000256" key="14">
    <source>
        <dbReference type="SAM" id="Phobius"/>
    </source>
</evidence>
<feature type="transmembrane region" description="Helical" evidence="14">
    <location>
        <begin position="12"/>
        <end position="32"/>
    </location>
</feature>
<dbReference type="PANTHER" id="PTHR47529">
    <property type="entry name" value="PEPTIDYL-PROLYL CIS-TRANS ISOMERASE D"/>
    <property type="match status" value="1"/>
</dbReference>
<dbReference type="GO" id="GO:0003755">
    <property type="term" value="F:peptidyl-prolyl cis-trans isomerase activity"/>
    <property type="evidence" value="ECO:0007669"/>
    <property type="project" value="UniProtKB-KW"/>
</dbReference>
<keyword evidence="12" id="KW-0697">Rotamase</keyword>
<evidence type="ECO:0000259" key="15">
    <source>
        <dbReference type="PROSITE" id="PS50198"/>
    </source>
</evidence>
<protein>
    <recommendedName>
        <fullName evidence="10">Periplasmic chaperone PpiD</fullName>
    </recommendedName>
    <alternativeName>
        <fullName evidence="11">Periplasmic folding chaperone</fullName>
    </alternativeName>
</protein>
<accession>E7RW03</accession>
<keyword evidence="3" id="KW-0997">Cell inner membrane</keyword>
<dbReference type="PANTHER" id="PTHR47529:SF1">
    <property type="entry name" value="PERIPLASMIC CHAPERONE PPID"/>
    <property type="match status" value="1"/>
</dbReference>
<dbReference type="Gene3D" id="3.10.50.40">
    <property type="match status" value="1"/>
</dbReference>
<dbReference type="GO" id="GO:0005886">
    <property type="term" value="C:plasma membrane"/>
    <property type="evidence" value="ECO:0007669"/>
    <property type="project" value="UniProtKB-SubCell"/>
</dbReference>
<comment type="caution">
    <text evidence="16">The sequence shown here is derived from an EMBL/GenBank/DDBJ whole genome shotgun (WGS) entry which is preliminary data.</text>
</comment>
<feature type="domain" description="PpiC" evidence="15">
    <location>
        <begin position="268"/>
        <end position="371"/>
    </location>
</feature>
<feature type="compositionally biased region" description="Polar residues" evidence="13">
    <location>
        <begin position="545"/>
        <end position="556"/>
    </location>
</feature>
<dbReference type="InterPro" id="IPR046357">
    <property type="entry name" value="PPIase_dom_sf"/>
</dbReference>
<dbReference type="InterPro" id="IPR052029">
    <property type="entry name" value="PpiD_chaperone"/>
</dbReference>
<dbReference type="PROSITE" id="PS50198">
    <property type="entry name" value="PPIC_PPIASE_2"/>
    <property type="match status" value="1"/>
</dbReference>
<dbReference type="Proteomes" id="UP000011021">
    <property type="component" value="Unassembled WGS sequence"/>
</dbReference>
<sequence>MFDFVRTHQRLAQGLLLVLIMPAFVFFGISGYDRMFGDGDSVASVDGEPVPRAYFEQTYRQQVQQMQQMMGDNYDAAVFDNQATRMEVLENLITRQALLADARRARITVTPGEIQKAILDQHADLRDANGKFDIEGYKRLLAANGLTPAQYEAQMGQMLAVGAVERAVADSAMVPQTVVDGVFASQENRRVVRTLLVTPRDYEKGLAPTDEQLKAYYDAHASAFDLPESVDISYVALRRTDMLPKDVEPSEKELEAYYQKHRNQFNEAEERQASHILLKVPEGADAAAKEKVKARAEALLAEAKAHPDKFAELAKKNSEDPGSAEQGGDLGFFERDTMVKPFADAAFGLDKPGFTDVVETEYGFHVIQVTGVKGGGEKPLAEVKPQLVKMWREEEAARRYNQAAEALSNMVYEQAESLKPAAERFKLNIEQAKGVGRKPAANAPEGSPLANARLLEQLYAPDALEEKRNTTAIEVSPGVLVSARVDAHHPQRRQTLDEVKDTVRQRWIADEAARLAREAGEKRLAELREAAGAKDAKAALPSGLSEENTISRSQPGRLQQPALKAAFGVSADQLPAWVGADLGKDGYQLIHVEKALPPDEAARQRLDTYRTQLRQLMANAERQAWVDTLKSTLKIDRHLEKDSGSGDAE</sequence>
<dbReference type="Gene3D" id="1.10.4030.10">
    <property type="entry name" value="Porin chaperone SurA, peptide-binding domain"/>
    <property type="match status" value="1"/>
</dbReference>
<comment type="subcellular location">
    <subcellularLocation>
        <location evidence="1">Cell inner membrane</location>
        <topology evidence="1">Single-pass type II membrane protein</topology>
        <orientation evidence="1">Periplasmic side</orientation>
    </subcellularLocation>
</comment>
<evidence type="ECO:0000256" key="11">
    <source>
        <dbReference type="ARBA" id="ARBA00042775"/>
    </source>
</evidence>
<organism evidence="16 17">
    <name type="scientific">Lautropia mirabilis ATCC 51599</name>
    <dbReference type="NCBI Taxonomy" id="887898"/>
    <lineage>
        <taxon>Bacteria</taxon>
        <taxon>Pseudomonadati</taxon>
        <taxon>Pseudomonadota</taxon>
        <taxon>Betaproteobacteria</taxon>
        <taxon>Burkholderiales</taxon>
        <taxon>Burkholderiaceae</taxon>
        <taxon>Lautropia</taxon>
    </lineage>
</organism>
<dbReference type="PROSITE" id="PS01096">
    <property type="entry name" value="PPIC_PPIASE_1"/>
    <property type="match status" value="1"/>
</dbReference>
<keyword evidence="17" id="KW-1185">Reference proteome</keyword>
<dbReference type="STRING" id="887898.HMPREF0551_0974"/>
<evidence type="ECO:0000256" key="9">
    <source>
        <dbReference type="ARBA" id="ARBA00038408"/>
    </source>
</evidence>
<evidence type="ECO:0000256" key="10">
    <source>
        <dbReference type="ARBA" id="ARBA00040743"/>
    </source>
</evidence>
<evidence type="ECO:0000313" key="17">
    <source>
        <dbReference type="Proteomes" id="UP000011021"/>
    </source>
</evidence>
<comment type="similarity">
    <text evidence="9">Belongs to the PpiD chaperone family.</text>
</comment>
<evidence type="ECO:0000256" key="2">
    <source>
        <dbReference type="ARBA" id="ARBA00022475"/>
    </source>
</evidence>
<keyword evidence="8 12" id="KW-0413">Isomerase</keyword>
<evidence type="ECO:0000256" key="8">
    <source>
        <dbReference type="ARBA" id="ARBA00023235"/>
    </source>
</evidence>
<evidence type="ECO:0000256" key="7">
    <source>
        <dbReference type="ARBA" id="ARBA00023186"/>
    </source>
</evidence>
<dbReference type="SUPFAM" id="SSF54534">
    <property type="entry name" value="FKBP-like"/>
    <property type="match status" value="1"/>
</dbReference>
<dbReference type="RefSeq" id="WP_005673173.1">
    <property type="nucleotide sequence ID" value="NZ_CP146288.1"/>
</dbReference>
<dbReference type="Pfam" id="PF13624">
    <property type="entry name" value="SurA_N_3"/>
    <property type="match status" value="1"/>
</dbReference>
<evidence type="ECO:0000256" key="12">
    <source>
        <dbReference type="PROSITE-ProRule" id="PRU00278"/>
    </source>
</evidence>
<keyword evidence="2" id="KW-1003">Cell membrane</keyword>
<evidence type="ECO:0000256" key="5">
    <source>
        <dbReference type="ARBA" id="ARBA00022989"/>
    </source>
</evidence>